<dbReference type="PaxDb" id="3218-PP1S253_34V6.2"/>
<reference evidence="6 8" key="1">
    <citation type="journal article" date="2008" name="Science">
        <title>The Physcomitrella genome reveals evolutionary insights into the conquest of land by plants.</title>
        <authorList>
            <person name="Rensing S."/>
            <person name="Lang D."/>
            <person name="Zimmer A."/>
            <person name="Terry A."/>
            <person name="Salamov A."/>
            <person name="Shapiro H."/>
            <person name="Nishiyama T."/>
            <person name="Perroud P.-F."/>
            <person name="Lindquist E."/>
            <person name="Kamisugi Y."/>
            <person name="Tanahashi T."/>
            <person name="Sakakibara K."/>
            <person name="Fujita T."/>
            <person name="Oishi K."/>
            <person name="Shin-I T."/>
            <person name="Kuroki Y."/>
            <person name="Toyoda A."/>
            <person name="Suzuki Y."/>
            <person name="Hashimoto A."/>
            <person name="Yamaguchi K."/>
            <person name="Sugano A."/>
            <person name="Kohara Y."/>
            <person name="Fujiyama A."/>
            <person name="Anterola A."/>
            <person name="Aoki S."/>
            <person name="Ashton N."/>
            <person name="Barbazuk W.B."/>
            <person name="Barker E."/>
            <person name="Bennetzen J."/>
            <person name="Bezanilla M."/>
            <person name="Blankenship R."/>
            <person name="Cho S.H."/>
            <person name="Dutcher S."/>
            <person name="Estelle M."/>
            <person name="Fawcett J.A."/>
            <person name="Gundlach H."/>
            <person name="Hanada K."/>
            <person name="Heyl A."/>
            <person name="Hicks K.A."/>
            <person name="Hugh J."/>
            <person name="Lohr M."/>
            <person name="Mayer K."/>
            <person name="Melkozernov A."/>
            <person name="Murata T."/>
            <person name="Nelson D."/>
            <person name="Pils B."/>
            <person name="Prigge M."/>
            <person name="Reiss B."/>
            <person name="Renner T."/>
            <person name="Rombauts S."/>
            <person name="Rushton P."/>
            <person name="Sanderfoot A."/>
            <person name="Schween G."/>
            <person name="Shiu S.-H."/>
            <person name="Stueber K."/>
            <person name="Theodoulou F.L."/>
            <person name="Tu H."/>
            <person name="Van de Peer Y."/>
            <person name="Verrier P.J."/>
            <person name="Waters E."/>
            <person name="Wood A."/>
            <person name="Yang L."/>
            <person name="Cove D."/>
            <person name="Cuming A."/>
            <person name="Hasebe M."/>
            <person name="Lucas S."/>
            <person name="Mishler D.B."/>
            <person name="Reski R."/>
            <person name="Grigoriev I."/>
            <person name="Quatrano R.S."/>
            <person name="Boore J.L."/>
        </authorList>
    </citation>
    <scope>NUCLEOTIDE SEQUENCE [LARGE SCALE GENOMIC DNA]</scope>
    <source>
        <strain evidence="7 8">cv. Gransden 2004</strain>
    </source>
</reference>
<dbReference type="InterPro" id="IPR023393">
    <property type="entry name" value="START-like_dom_sf"/>
</dbReference>
<dbReference type="PROSITE" id="PS50003">
    <property type="entry name" value="PH_DOMAIN"/>
    <property type="match status" value="1"/>
</dbReference>
<dbReference type="CDD" id="cd00177">
    <property type="entry name" value="START"/>
    <property type="match status" value="1"/>
</dbReference>
<evidence type="ECO:0000313" key="7">
    <source>
        <dbReference type="EnsemblPlants" id="Pp3c15_25740V3.1"/>
    </source>
</evidence>
<dbReference type="PANTHER" id="PTHR12136:SF100">
    <property type="entry name" value="PROTEIN ENHANCED DISEASE RESISTANCE 2-LIKE"/>
    <property type="match status" value="1"/>
</dbReference>
<dbReference type="GO" id="GO:0008289">
    <property type="term" value="F:lipid binding"/>
    <property type="evidence" value="ECO:0007669"/>
    <property type="project" value="InterPro"/>
</dbReference>
<dbReference type="SMART" id="SM00233">
    <property type="entry name" value="PH"/>
    <property type="match status" value="1"/>
</dbReference>
<name>A0A2K1JEI7_PHYPA</name>
<dbReference type="Gramene" id="Pp3c15_25740V3.1">
    <property type="protein sequence ID" value="Pp3c15_25740V3.1"/>
    <property type="gene ID" value="Pp3c15_25740"/>
</dbReference>
<proteinExistence type="predicted"/>
<dbReference type="Proteomes" id="UP000006727">
    <property type="component" value="Chromosome 15"/>
</dbReference>
<dbReference type="GO" id="GO:0005783">
    <property type="term" value="C:endoplasmic reticulum"/>
    <property type="evidence" value="ECO:0007669"/>
    <property type="project" value="UniProtKB-SubCell"/>
</dbReference>
<evidence type="ECO:0000256" key="1">
    <source>
        <dbReference type="ARBA" id="ARBA00004240"/>
    </source>
</evidence>
<evidence type="ECO:0000259" key="4">
    <source>
        <dbReference type="PROSITE" id="PS50003"/>
    </source>
</evidence>
<dbReference type="SUPFAM" id="SSF55961">
    <property type="entry name" value="Bet v1-like"/>
    <property type="match status" value="1"/>
</dbReference>
<dbReference type="PANTHER" id="PTHR12136">
    <property type="entry name" value="ENHANCED DISEASE RESISTANCE-RELATED"/>
    <property type="match status" value="1"/>
</dbReference>
<dbReference type="Pfam" id="PF01852">
    <property type="entry name" value="START"/>
    <property type="match status" value="1"/>
</dbReference>
<evidence type="ECO:0000313" key="6">
    <source>
        <dbReference type="EMBL" id="PNR39951.1"/>
    </source>
</evidence>
<evidence type="ECO:0000313" key="8">
    <source>
        <dbReference type="Proteomes" id="UP000006727"/>
    </source>
</evidence>
<dbReference type="AlphaFoldDB" id="A0A2K1JEI7"/>
<dbReference type="InterPro" id="IPR045096">
    <property type="entry name" value="EDR2-like"/>
</dbReference>
<dbReference type="RefSeq" id="XP_024396180.1">
    <property type="nucleotide sequence ID" value="XM_024540412.2"/>
</dbReference>
<comment type="subcellular location">
    <subcellularLocation>
        <location evidence="1">Endoplasmic reticulum</location>
    </subcellularLocation>
</comment>
<dbReference type="InterPro" id="IPR001849">
    <property type="entry name" value="PH_domain"/>
</dbReference>
<dbReference type="Pfam" id="PF07059">
    <property type="entry name" value="EDR2_C"/>
    <property type="match status" value="1"/>
</dbReference>
<feature type="region of interest" description="Disordered" evidence="3">
    <location>
        <begin position="123"/>
        <end position="184"/>
    </location>
</feature>
<protein>
    <recommendedName>
        <fullName evidence="9">START domain-containing protein</fullName>
    </recommendedName>
</protein>
<feature type="domain" description="START" evidence="5">
    <location>
        <begin position="206"/>
        <end position="382"/>
    </location>
</feature>
<keyword evidence="2" id="KW-0256">Endoplasmic reticulum</keyword>
<feature type="compositionally biased region" description="Basic and acidic residues" evidence="3">
    <location>
        <begin position="131"/>
        <end position="146"/>
    </location>
</feature>
<evidence type="ECO:0000256" key="2">
    <source>
        <dbReference type="ARBA" id="ARBA00022824"/>
    </source>
</evidence>
<dbReference type="SMART" id="SM00234">
    <property type="entry name" value="START"/>
    <property type="match status" value="1"/>
</dbReference>
<dbReference type="SUPFAM" id="SSF50729">
    <property type="entry name" value="PH domain-like"/>
    <property type="match status" value="1"/>
</dbReference>
<evidence type="ECO:0000256" key="3">
    <source>
        <dbReference type="SAM" id="MobiDB-lite"/>
    </source>
</evidence>
<dbReference type="PROSITE" id="PS50848">
    <property type="entry name" value="START"/>
    <property type="match status" value="1"/>
</dbReference>
<dbReference type="Gene3D" id="2.30.29.30">
    <property type="entry name" value="Pleckstrin-homology domain (PH domain)/Phosphotyrosine-binding domain (PTB)"/>
    <property type="match status" value="1"/>
</dbReference>
<accession>A0A2K1JEI7</accession>
<evidence type="ECO:0000259" key="5">
    <source>
        <dbReference type="PROSITE" id="PS50848"/>
    </source>
</evidence>
<dbReference type="InterPro" id="IPR011993">
    <property type="entry name" value="PH-like_dom_sf"/>
</dbReference>
<dbReference type="CDD" id="cd00821">
    <property type="entry name" value="PH"/>
    <property type="match status" value="1"/>
</dbReference>
<reference evidence="7" key="3">
    <citation type="submission" date="2020-12" db="UniProtKB">
        <authorList>
            <consortium name="EnsemblPlants"/>
        </authorList>
    </citation>
    <scope>IDENTIFICATION</scope>
</reference>
<evidence type="ECO:0008006" key="9">
    <source>
        <dbReference type="Google" id="ProtNLM"/>
    </source>
</evidence>
<dbReference type="Gramene" id="Pp3c15_25740V3.3">
    <property type="protein sequence ID" value="Pp3c15_25740V3.3"/>
    <property type="gene ID" value="Pp3c15_25740"/>
</dbReference>
<dbReference type="GeneID" id="112292181"/>
<reference evidence="6 8" key="2">
    <citation type="journal article" date="2018" name="Plant J.">
        <title>The Physcomitrella patens chromosome-scale assembly reveals moss genome structure and evolution.</title>
        <authorList>
            <person name="Lang D."/>
            <person name="Ullrich K.K."/>
            <person name="Murat F."/>
            <person name="Fuchs J."/>
            <person name="Jenkins J."/>
            <person name="Haas F.B."/>
            <person name="Piednoel M."/>
            <person name="Gundlach H."/>
            <person name="Van Bel M."/>
            <person name="Meyberg R."/>
            <person name="Vives C."/>
            <person name="Morata J."/>
            <person name="Symeonidi A."/>
            <person name="Hiss M."/>
            <person name="Muchero W."/>
            <person name="Kamisugi Y."/>
            <person name="Saleh O."/>
            <person name="Blanc G."/>
            <person name="Decker E.L."/>
            <person name="van Gessel N."/>
            <person name="Grimwood J."/>
            <person name="Hayes R.D."/>
            <person name="Graham S.W."/>
            <person name="Gunter L.E."/>
            <person name="McDaniel S.F."/>
            <person name="Hoernstein S.N.W."/>
            <person name="Larsson A."/>
            <person name="Li F.W."/>
            <person name="Perroud P.F."/>
            <person name="Phillips J."/>
            <person name="Ranjan P."/>
            <person name="Rokshar D.S."/>
            <person name="Rothfels C.J."/>
            <person name="Schneider L."/>
            <person name="Shu S."/>
            <person name="Stevenson D.W."/>
            <person name="Thummler F."/>
            <person name="Tillich M."/>
            <person name="Villarreal Aguilar J.C."/>
            <person name="Widiez T."/>
            <person name="Wong G.K."/>
            <person name="Wymore A."/>
            <person name="Zhang Y."/>
            <person name="Zimmer A.D."/>
            <person name="Quatrano R.S."/>
            <person name="Mayer K.F.X."/>
            <person name="Goodstein D."/>
            <person name="Casacuberta J.M."/>
            <person name="Vandepoele K."/>
            <person name="Reski R."/>
            <person name="Cuming A.C."/>
            <person name="Tuskan G.A."/>
            <person name="Maumus F."/>
            <person name="Salse J."/>
            <person name="Schmutz J."/>
            <person name="Rensing S.A."/>
        </authorList>
    </citation>
    <scope>NUCLEOTIDE SEQUENCE [LARGE SCALE GENOMIC DNA]</scope>
    <source>
        <strain evidence="7 8">cv. Gransden 2004</strain>
    </source>
</reference>
<dbReference type="EnsemblPlants" id="Pp3c15_25740V3.1">
    <property type="protein sequence ID" value="Pp3c15_25740V3.1"/>
    <property type="gene ID" value="Pp3c15_25740"/>
</dbReference>
<dbReference type="FunCoup" id="A0A2K1JEI7">
    <property type="interactions" value="1577"/>
</dbReference>
<dbReference type="EMBL" id="ABEU02000015">
    <property type="protein sequence ID" value="PNR39951.1"/>
    <property type="molecule type" value="Genomic_DNA"/>
</dbReference>
<sequence length="716" mass="80081">MTGPTMEGWMVRYGRRKIGRSYFHKRYFVLESLILAYYKRQPSANEVPIKTLPIDGNCRVEDRGLETHHGHTVYVLSVINKKEPSHRITMAAFNVQDASAWKEALEQVIDQYLNLHTTNGSMTFPPSVCKTQEDPDRDASSSDHDSQGNSGKSQPDDDDDDKKQNHHRNRTVGNGPPESIEDWSRGIDPRWSNLNADAAASARRHWHLVRCQNGLRFFEEVQDGVQAGRCKGMKAVGVVEASCADIFELIMGIDETRYEWDCSFHEARLVQEVDGHTTILYQRLQLDFLPMFLWPRDLCYLRYWRRNDDGSYVILFRSKEHPSCPPEPGCVRAHIESGGFTISPLKSHPNGDPRARVQQLVHIDLKGWGANYLPLCHYHSVIQILNSVAGLREWFAQRDGNCSLPSVPRIPKLGTAKTRKRSALQNVASLPEMPSAGQSNYDESEYDDDDMQFYADSEPNFISKNLNATESVSEPPPVSLDLSMLSGNLGKGDLDNGKNCWSIPDCNNFRVRSKHFLIDRSKTAAGEPLMQLVAVDWFKDIKRIDHVAKRKGCVAQVAGEMGLFTVAFNVQVPAASHYSMIFYFVAPKAPQGSLLQRFVDGDDNFRNSRLKLIPSVPQGSWIVRQSVGTTPCILGKAVDCTYYRGSNYLEVDIDIGSSTVANGVLGLVFGVVSALVVDMAFLIQGNGMEELPERLIGAVRVSRLSLASATTPPEAD</sequence>
<dbReference type="Pfam" id="PF00169">
    <property type="entry name" value="PH"/>
    <property type="match status" value="1"/>
</dbReference>
<keyword evidence="8" id="KW-1185">Reference proteome</keyword>
<organism evidence="6">
    <name type="scientific">Physcomitrium patens</name>
    <name type="common">Spreading-leaved earth moss</name>
    <name type="synonym">Physcomitrella patens</name>
    <dbReference type="NCBI Taxonomy" id="3218"/>
    <lineage>
        <taxon>Eukaryota</taxon>
        <taxon>Viridiplantae</taxon>
        <taxon>Streptophyta</taxon>
        <taxon>Embryophyta</taxon>
        <taxon>Bryophyta</taxon>
        <taxon>Bryophytina</taxon>
        <taxon>Bryopsida</taxon>
        <taxon>Funariidae</taxon>
        <taxon>Funariales</taxon>
        <taxon>Funariaceae</taxon>
        <taxon>Physcomitrium</taxon>
    </lineage>
</organism>
<gene>
    <name evidence="7" type="primary">LOC112292181</name>
    <name evidence="6" type="ORF">PHYPA_020231</name>
</gene>
<dbReference type="EnsemblPlants" id="Pp3c15_25740V3.3">
    <property type="protein sequence ID" value="Pp3c15_25740V3.3"/>
    <property type="gene ID" value="Pp3c15_25740"/>
</dbReference>
<dbReference type="Gene3D" id="3.30.530.20">
    <property type="match status" value="1"/>
</dbReference>
<dbReference type="InterPro" id="IPR002913">
    <property type="entry name" value="START_lipid-bd_dom"/>
</dbReference>
<feature type="domain" description="PH" evidence="4">
    <location>
        <begin position="3"/>
        <end position="110"/>
    </location>
</feature>
<dbReference type="InterPro" id="IPR009769">
    <property type="entry name" value="EDR2_C"/>
</dbReference>